<dbReference type="InterPro" id="IPR029063">
    <property type="entry name" value="SAM-dependent_MTases_sf"/>
</dbReference>
<evidence type="ECO:0000256" key="2">
    <source>
        <dbReference type="ARBA" id="ARBA00022552"/>
    </source>
</evidence>
<proteinExistence type="predicted"/>
<evidence type="ECO:0000313" key="7">
    <source>
        <dbReference type="EMBL" id="TQL42407.1"/>
    </source>
</evidence>
<dbReference type="Gene3D" id="3.40.50.150">
    <property type="entry name" value="Vaccinia Virus protein VP39"/>
    <property type="match status" value="1"/>
</dbReference>
<dbReference type="CDD" id="cd02440">
    <property type="entry name" value="AdoMet_MTases"/>
    <property type="match status" value="1"/>
</dbReference>
<dbReference type="InterPro" id="IPR002052">
    <property type="entry name" value="DNA_methylase_N6_adenine_CS"/>
</dbReference>
<evidence type="ECO:0000256" key="4">
    <source>
        <dbReference type="ARBA" id="ARBA00022679"/>
    </source>
</evidence>
<protein>
    <submittedName>
        <fullName evidence="7">Methyltransferase family protein</fullName>
    </submittedName>
</protein>
<keyword evidence="3 7" id="KW-0489">Methyltransferase</keyword>
<gene>
    <name evidence="7" type="ORF">FB468_0399</name>
</gene>
<dbReference type="InterPro" id="IPR046977">
    <property type="entry name" value="RsmC/RlmG"/>
</dbReference>
<dbReference type="GO" id="GO:0003676">
    <property type="term" value="F:nucleic acid binding"/>
    <property type="evidence" value="ECO:0007669"/>
    <property type="project" value="InterPro"/>
</dbReference>
<evidence type="ECO:0000259" key="5">
    <source>
        <dbReference type="Pfam" id="PF05175"/>
    </source>
</evidence>
<dbReference type="EMBL" id="VFON01000001">
    <property type="protein sequence ID" value="TQL42407.1"/>
    <property type="molecule type" value="Genomic_DNA"/>
</dbReference>
<reference evidence="7 8" key="1">
    <citation type="submission" date="2019-06" db="EMBL/GenBank/DDBJ databases">
        <title>Sequencing the genomes of 1000 actinobacteria strains.</title>
        <authorList>
            <person name="Klenk H.-P."/>
        </authorList>
    </citation>
    <scope>NUCLEOTIDE SEQUENCE [LARGE SCALE GENOMIC DNA]</scope>
    <source>
        <strain evidence="7 8">DSM 8803</strain>
    </source>
</reference>
<dbReference type="InterPro" id="IPR055487">
    <property type="entry name" value="DUF7059"/>
</dbReference>
<dbReference type="AlphaFoldDB" id="A0A542Y2V4"/>
<dbReference type="GO" id="GO:0032259">
    <property type="term" value="P:methylation"/>
    <property type="evidence" value="ECO:0007669"/>
    <property type="project" value="UniProtKB-KW"/>
</dbReference>
<keyword evidence="2" id="KW-0698">rRNA processing</keyword>
<dbReference type="GO" id="GO:0008757">
    <property type="term" value="F:S-adenosylmethionine-dependent methyltransferase activity"/>
    <property type="evidence" value="ECO:0007669"/>
    <property type="project" value="InterPro"/>
</dbReference>
<keyword evidence="4 7" id="KW-0808">Transferase</keyword>
<dbReference type="RefSeq" id="WP_141885867.1">
    <property type="nucleotide sequence ID" value="NZ_BAAAUY010000007.1"/>
</dbReference>
<keyword evidence="1" id="KW-0963">Cytoplasm</keyword>
<evidence type="ECO:0000259" key="6">
    <source>
        <dbReference type="Pfam" id="PF23186"/>
    </source>
</evidence>
<dbReference type="Proteomes" id="UP000319094">
    <property type="component" value="Unassembled WGS sequence"/>
</dbReference>
<dbReference type="Pfam" id="PF23186">
    <property type="entry name" value="DUF7059"/>
    <property type="match status" value="1"/>
</dbReference>
<dbReference type="Pfam" id="PF05175">
    <property type="entry name" value="MTS"/>
    <property type="match status" value="1"/>
</dbReference>
<feature type="domain" description="Methyltransferase small" evidence="5">
    <location>
        <begin position="149"/>
        <end position="287"/>
    </location>
</feature>
<dbReference type="PROSITE" id="PS00092">
    <property type="entry name" value="N6_MTASE"/>
    <property type="match status" value="1"/>
</dbReference>
<organism evidence="7 8">
    <name type="scientific">Leucobacter komagatae</name>
    <dbReference type="NCBI Taxonomy" id="55969"/>
    <lineage>
        <taxon>Bacteria</taxon>
        <taxon>Bacillati</taxon>
        <taxon>Actinomycetota</taxon>
        <taxon>Actinomycetes</taxon>
        <taxon>Micrococcales</taxon>
        <taxon>Microbacteriaceae</taxon>
        <taxon>Leucobacter</taxon>
    </lineage>
</organism>
<dbReference type="PANTHER" id="PTHR47816:SF4">
    <property type="entry name" value="RIBOSOMAL RNA SMALL SUBUNIT METHYLTRANSFERASE C"/>
    <property type="match status" value="1"/>
</dbReference>
<comment type="caution">
    <text evidence="7">The sequence shown here is derived from an EMBL/GenBank/DDBJ whole genome shotgun (WGS) entry which is preliminary data.</text>
</comment>
<dbReference type="PANTHER" id="PTHR47816">
    <property type="entry name" value="RIBOSOMAL RNA SMALL SUBUNIT METHYLTRANSFERASE C"/>
    <property type="match status" value="1"/>
</dbReference>
<name>A0A542Y2V4_9MICO</name>
<dbReference type="OrthoDB" id="129465at2"/>
<evidence type="ECO:0000313" key="8">
    <source>
        <dbReference type="Proteomes" id="UP000319094"/>
    </source>
</evidence>
<dbReference type="InterPro" id="IPR007848">
    <property type="entry name" value="Small_mtfrase_dom"/>
</dbReference>
<keyword evidence="8" id="KW-1185">Reference proteome</keyword>
<sequence length="528" mass="55243">MNAELISKLGDDLRRAGYSLAALETLWGRTAEGARRRGVFAPARRVLAQQEPSALSTLGEMFLLGAAVSADRLAAALPTLGAAGATELGLVAAADTDGAPGSFRAALSLNPVALDPGEGAREWWILSDLDDELRRGPARPDHVMGVGGATRTLLAQVPPVPGATALDLGTGCGIAALRLVELGVPRVVATDISERALTLARANAALNGLAGRIDFRLGDLFEPVSGETFSLIVTNPPFVITPRDGDGGVTYEYRDGGMTGDELAAKVIREAPRHLDAGGSLVCLANWETEWGGHGLERVRGWVRDGAERAGSALDAWVIERDRVDTVQYAETWARDGGARPGNVAFDALLESWLDDFGARHIVSVGLGAIHVRRRAEDPTDGLSAVDSSVIHVDQATGALAAERLGESLHLAFLAGVAAERASAAHVLDTRWVRASEVVEERIHTPGEESPSAITLVTDRPIARRVAADTLLAAAVGACDGDLTLRQISDALATLLEVDPVAAGEALVAGVRELAWLGMIAPEGHALA</sequence>
<dbReference type="GO" id="GO:0006364">
    <property type="term" value="P:rRNA processing"/>
    <property type="evidence" value="ECO:0007669"/>
    <property type="project" value="UniProtKB-KW"/>
</dbReference>
<dbReference type="GO" id="GO:0008170">
    <property type="term" value="F:N-methyltransferase activity"/>
    <property type="evidence" value="ECO:0007669"/>
    <property type="project" value="UniProtKB-ARBA"/>
</dbReference>
<evidence type="ECO:0000256" key="1">
    <source>
        <dbReference type="ARBA" id="ARBA00022490"/>
    </source>
</evidence>
<accession>A0A542Y2V4</accession>
<dbReference type="SUPFAM" id="SSF53335">
    <property type="entry name" value="S-adenosyl-L-methionine-dependent methyltransferases"/>
    <property type="match status" value="1"/>
</dbReference>
<evidence type="ECO:0000256" key="3">
    <source>
        <dbReference type="ARBA" id="ARBA00022603"/>
    </source>
</evidence>
<feature type="domain" description="DUF7059" evidence="6">
    <location>
        <begin position="15"/>
        <end position="96"/>
    </location>
</feature>